<dbReference type="PANTHER" id="PTHR11003:SF249">
    <property type="entry name" value="TWO PORE POTASSIUM CHANNEL PROTEIN SUP-9"/>
    <property type="match status" value="1"/>
</dbReference>
<protein>
    <submittedName>
        <fullName evidence="12">Potassium channel subfamily K member 1-like</fullName>
    </submittedName>
</protein>
<evidence type="ECO:0000256" key="6">
    <source>
        <dbReference type="ARBA" id="ARBA00023136"/>
    </source>
</evidence>
<evidence type="ECO:0000256" key="2">
    <source>
        <dbReference type="ARBA" id="ARBA00022448"/>
    </source>
</evidence>
<feature type="transmembrane region" description="Helical" evidence="9">
    <location>
        <begin position="211"/>
        <end position="237"/>
    </location>
</feature>
<keyword evidence="4 9" id="KW-1133">Transmembrane helix</keyword>
<dbReference type="Pfam" id="PF07885">
    <property type="entry name" value="Ion_trans_2"/>
    <property type="match status" value="1"/>
</dbReference>
<dbReference type="InterPro" id="IPR003280">
    <property type="entry name" value="2pore_dom_K_chnl"/>
</dbReference>
<keyword evidence="3 9" id="KW-0812">Transmembrane</keyword>
<dbReference type="Gene3D" id="1.10.287.70">
    <property type="match status" value="2"/>
</dbReference>
<feature type="transmembrane region" description="Helical" evidence="9">
    <location>
        <begin position="9"/>
        <end position="30"/>
    </location>
</feature>
<evidence type="ECO:0000256" key="7">
    <source>
        <dbReference type="ARBA" id="ARBA00023303"/>
    </source>
</evidence>
<sequence>MKENVNVRFVLLIFFFVVYLCIGGAVFSAIEGPAEEKRKEQMSHFVVQFLNQHECIHFKDLNEFIEEVVKAYETGVSAVNNATDNPKSWNFASSLFFAATVITTIGLPLTLLLIGASVERLGVITTKFLKYLISKLGHLYRTVTIQLIHIAILGLFIFVFFYIIPAIILDALEPHWSFFESVYFCFISLTTIGLGDYIPGETHHHFKYRDLYKVCIVCYLMLGLIAMVLILELMVHIPELNAGLLFMIPKHDLGENTEEQHLPTESASMYTLNTESQSDNDEKPLTKNIK</sequence>
<dbReference type="InterPro" id="IPR013099">
    <property type="entry name" value="K_chnl_dom"/>
</dbReference>
<evidence type="ECO:0000313" key="12">
    <source>
        <dbReference type="RefSeq" id="XP_006825275.1"/>
    </source>
</evidence>
<name>A0ABM0MZ34_SACKO</name>
<accession>A0ABM0MZ34</accession>
<dbReference type="SUPFAM" id="SSF81324">
    <property type="entry name" value="Voltage-gated potassium channels"/>
    <property type="match status" value="2"/>
</dbReference>
<feature type="transmembrane region" description="Helical" evidence="9">
    <location>
        <begin position="181"/>
        <end position="199"/>
    </location>
</feature>
<keyword evidence="7" id="KW-0407">Ion channel</keyword>
<evidence type="ECO:0000256" key="5">
    <source>
        <dbReference type="ARBA" id="ARBA00023065"/>
    </source>
</evidence>
<keyword evidence="5" id="KW-0406">Ion transport</keyword>
<feature type="transmembrane region" description="Helical" evidence="9">
    <location>
        <begin position="95"/>
        <end position="118"/>
    </location>
</feature>
<evidence type="ECO:0000256" key="8">
    <source>
        <dbReference type="SAM" id="MobiDB-lite"/>
    </source>
</evidence>
<evidence type="ECO:0000256" key="1">
    <source>
        <dbReference type="ARBA" id="ARBA00004141"/>
    </source>
</evidence>
<evidence type="ECO:0000313" key="11">
    <source>
        <dbReference type="Proteomes" id="UP000694865"/>
    </source>
</evidence>
<evidence type="ECO:0000256" key="4">
    <source>
        <dbReference type="ARBA" id="ARBA00022989"/>
    </source>
</evidence>
<evidence type="ECO:0000259" key="10">
    <source>
        <dbReference type="Pfam" id="PF07885"/>
    </source>
</evidence>
<comment type="subcellular location">
    <subcellularLocation>
        <location evidence="1">Membrane</location>
        <topology evidence="1">Multi-pass membrane protein</topology>
    </subcellularLocation>
</comment>
<feature type="compositionally biased region" description="Basic and acidic residues" evidence="8">
    <location>
        <begin position="280"/>
        <end position="290"/>
    </location>
</feature>
<evidence type="ECO:0000256" key="9">
    <source>
        <dbReference type="SAM" id="Phobius"/>
    </source>
</evidence>
<dbReference type="RefSeq" id="XP_006825275.1">
    <property type="nucleotide sequence ID" value="XM_006825212.1"/>
</dbReference>
<evidence type="ECO:0000256" key="3">
    <source>
        <dbReference type="ARBA" id="ARBA00022692"/>
    </source>
</evidence>
<feature type="region of interest" description="Disordered" evidence="8">
    <location>
        <begin position="269"/>
        <end position="290"/>
    </location>
</feature>
<feature type="transmembrane region" description="Helical" evidence="9">
    <location>
        <begin position="139"/>
        <end position="169"/>
    </location>
</feature>
<proteinExistence type="predicted"/>
<dbReference type="PANTHER" id="PTHR11003">
    <property type="entry name" value="POTASSIUM CHANNEL, SUBFAMILY K"/>
    <property type="match status" value="1"/>
</dbReference>
<keyword evidence="6 9" id="KW-0472">Membrane</keyword>
<feature type="domain" description="Potassium channel" evidence="10">
    <location>
        <begin position="158"/>
        <end position="235"/>
    </location>
</feature>
<organism evidence="11 12">
    <name type="scientific">Saccoglossus kowalevskii</name>
    <name type="common">Acorn worm</name>
    <dbReference type="NCBI Taxonomy" id="10224"/>
    <lineage>
        <taxon>Eukaryota</taxon>
        <taxon>Metazoa</taxon>
        <taxon>Hemichordata</taxon>
        <taxon>Enteropneusta</taxon>
        <taxon>Harrimaniidae</taxon>
        <taxon>Saccoglossus</taxon>
    </lineage>
</organism>
<keyword evidence="2" id="KW-0813">Transport</keyword>
<gene>
    <name evidence="12" type="primary">LOC102807719</name>
</gene>
<reference evidence="12" key="1">
    <citation type="submission" date="2025-08" db="UniProtKB">
        <authorList>
            <consortium name="RefSeq"/>
        </authorList>
    </citation>
    <scope>IDENTIFICATION</scope>
    <source>
        <tissue evidence="12">Testes</tissue>
    </source>
</reference>
<dbReference type="GeneID" id="102807719"/>
<dbReference type="Proteomes" id="UP000694865">
    <property type="component" value="Unplaced"/>
</dbReference>
<keyword evidence="11" id="KW-1185">Reference proteome</keyword>